<evidence type="ECO:0000256" key="1">
    <source>
        <dbReference type="SAM" id="MobiDB-lite"/>
    </source>
</evidence>
<organism evidence="3 4">
    <name type="scientific">Trametes pubescens</name>
    <name type="common">White-rot fungus</name>
    <dbReference type="NCBI Taxonomy" id="154538"/>
    <lineage>
        <taxon>Eukaryota</taxon>
        <taxon>Fungi</taxon>
        <taxon>Dikarya</taxon>
        <taxon>Basidiomycota</taxon>
        <taxon>Agaricomycotina</taxon>
        <taxon>Agaricomycetes</taxon>
        <taxon>Polyporales</taxon>
        <taxon>Polyporaceae</taxon>
        <taxon>Trametes</taxon>
    </lineage>
</organism>
<dbReference type="EMBL" id="MNAD01001018">
    <property type="protein sequence ID" value="OJT08750.1"/>
    <property type="molecule type" value="Genomic_DNA"/>
</dbReference>
<name>A0A1M2VMH6_TRAPU</name>
<dbReference type="InterPro" id="IPR041588">
    <property type="entry name" value="Integrase_H2C2"/>
</dbReference>
<gene>
    <name evidence="3" type="ORF">TRAPUB_360</name>
</gene>
<protein>
    <recommendedName>
        <fullName evidence="2">Integrase zinc-binding domain-containing protein</fullName>
    </recommendedName>
</protein>
<feature type="region of interest" description="Disordered" evidence="1">
    <location>
        <begin position="1"/>
        <end position="62"/>
    </location>
</feature>
<accession>A0A1M2VMH6</accession>
<feature type="domain" description="Integrase zinc-binding" evidence="2">
    <location>
        <begin position="168"/>
        <end position="219"/>
    </location>
</feature>
<reference evidence="3 4" key="1">
    <citation type="submission" date="2016-10" db="EMBL/GenBank/DDBJ databases">
        <title>Genome sequence of the basidiomycete white-rot fungus Trametes pubescens.</title>
        <authorList>
            <person name="Makela M.R."/>
            <person name="Granchi Z."/>
            <person name="Peng M."/>
            <person name="De Vries R.P."/>
            <person name="Grigoriev I."/>
            <person name="Riley R."/>
            <person name="Hilden K."/>
        </authorList>
    </citation>
    <scope>NUCLEOTIDE SEQUENCE [LARGE SCALE GENOMIC DNA]</scope>
    <source>
        <strain evidence="3 4">FBCC735</strain>
    </source>
</reference>
<dbReference type="AlphaFoldDB" id="A0A1M2VMH6"/>
<dbReference type="Proteomes" id="UP000184267">
    <property type="component" value="Unassembled WGS sequence"/>
</dbReference>
<keyword evidence="4" id="KW-1185">Reference proteome</keyword>
<evidence type="ECO:0000313" key="4">
    <source>
        <dbReference type="Proteomes" id="UP000184267"/>
    </source>
</evidence>
<dbReference type="Pfam" id="PF17921">
    <property type="entry name" value="Integrase_H2C2"/>
    <property type="match status" value="1"/>
</dbReference>
<evidence type="ECO:0000259" key="2">
    <source>
        <dbReference type="Pfam" id="PF17921"/>
    </source>
</evidence>
<feature type="compositionally biased region" description="Polar residues" evidence="1">
    <location>
        <begin position="402"/>
        <end position="414"/>
    </location>
</feature>
<dbReference type="Gene3D" id="1.10.340.70">
    <property type="match status" value="1"/>
</dbReference>
<evidence type="ECO:0000313" key="3">
    <source>
        <dbReference type="EMBL" id="OJT08750.1"/>
    </source>
</evidence>
<feature type="compositionally biased region" description="Low complexity" evidence="1">
    <location>
        <begin position="39"/>
        <end position="48"/>
    </location>
</feature>
<feature type="compositionally biased region" description="Basic residues" evidence="1">
    <location>
        <begin position="10"/>
        <end position="19"/>
    </location>
</feature>
<dbReference type="OMA" id="FCHERSG"/>
<sequence>MSPSKPSRPAQKRGVKRTTKPYPHTRPLGDSTCNNCAQSSSSLPSSSSEEVPLAKKCNKGERPVRRRELGMPTREEYATVEAEYLASLDYRKKAKALISRKMFDNIWSVLHRPNDVEIETPQFRWWVRKMFKLEARTGTDLQHEGDYKAESGSPLVVVHDGKRVAVKEEIYAILCFCHERSGHGGRDRTATEIRKRYTWVPKELIAGFVRSCPTCICKKTGKYDQDRAVKCEEDTSEVNARLAEEYDAQGTGSGSTSDAGSLQLVPLHDLPVGPALGFGHATALKHNYDGPGVWLHPTPAMVPWYMPPSGRFSFGYGTGLSPNFASGPFPGIPSSIPLRCQPPGGTEGYEDEHVRLPSIHTCGRARQAPEDSPKITLPSLAQLLASDQMAPRQPLGTIAGNAPSQHWDSNGTQPQPSFYVPQIDPALLPDGMHMLALAAEASQARRSPCDTVTTA</sequence>
<comment type="caution">
    <text evidence="3">The sequence shown here is derived from an EMBL/GenBank/DDBJ whole genome shotgun (WGS) entry which is preliminary data.</text>
</comment>
<proteinExistence type="predicted"/>
<dbReference type="OrthoDB" id="2499658at2759"/>
<feature type="region of interest" description="Disordered" evidence="1">
    <location>
        <begin position="393"/>
        <end position="414"/>
    </location>
</feature>